<protein>
    <submittedName>
        <fullName evidence="3">SRPBCC domain-containing protein</fullName>
    </submittedName>
</protein>
<dbReference type="InterPro" id="IPR023393">
    <property type="entry name" value="START-like_dom_sf"/>
</dbReference>
<dbReference type="Proteomes" id="UP001549799">
    <property type="component" value="Unassembled WGS sequence"/>
</dbReference>
<organism evidence="3 4">
    <name type="scientific">Sediminicola arcticus</name>
    <dbReference type="NCBI Taxonomy" id="1574308"/>
    <lineage>
        <taxon>Bacteria</taxon>
        <taxon>Pseudomonadati</taxon>
        <taxon>Bacteroidota</taxon>
        <taxon>Flavobacteriia</taxon>
        <taxon>Flavobacteriales</taxon>
        <taxon>Flavobacteriaceae</taxon>
        <taxon>Sediminicola</taxon>
    </lineage>
</organism>
<accession>A0ABV2SRU9</accession>
<evidence type="ECO:0000256" key="1">
    <source>
        <dbReference type="ARBA" id="ARBA00006817"/>
    </source>
</evidence>
<comment type="similarity">
    <text evidence="1">Belongs to the AHA1 family.</text>
</comment>
<evidence type="ECO:0000259" key="2">
    <source>
        <dbReference type="Pfam" id="PF08327"/>
    </source>
</evidence>
<proteinExistence type="inferred from homology"/>
<dbReference type="InterPro" id="IPR013538">
    <property type="entry name" value="ASHA1/2-like_C"/>
</dbReference>
<dbReference type="Gene3D" id="3.30.530.20">
    <property type="match status" value="1"/>
</dbReference>
<dbReference type="Pfam" id="PF08327">
    <property type="entry name" value="AHSA1"/>
    <property type="match status" value="1"/>
</dbReference>
<sequence>MIKQSRDIPIIVEQEYPVPVKVLWKAITNLEHKKGWFFENIPAFEPEVGFHTSFAVQLEERTFNHLWRIEKAIPFKKITYHWSYLECKGEAFVTFELLDEGEKRSLRLTNIVIEAFPDDIPEFTRESTENGWDYFIKQSLKKYLENNLH</sequence>
<feature type="domain" description="Activator of Hsp90 ATPase homologue 1/2-like C-terminal" evidence="2">
    <location>
        <begin position="18"/>
        <end position="145"/>
    </location>
</feature>
<dbReference type="EMBL" id="JBEXAE010000002">
    <property type="protein sequence ID" value="MET6989881.1"/>
    <property type="molecule type" value="Genomic_DNA"/>
</dbReference>
<dbReference type="RefSeq" id="WP_354614262.1">
    <property type="nucleotide sequence ID" value="NZ_JBEXAE010000002.1"/>
</dbReference>
<keyword evidence="4" id="KW-1185">Reference proteome</keyword>
<gene>
    <name evidence="3" type="ORF">ABXZ36_04375</name>
</gene>
<dbReference type="CDD" id="cd07814">
    <property type="entry name" value="SRPBCC_CalC_Aha1-like"/>
    <property type="match status" value="1"/>
</dbReference>
<evidence type="ECO:0000313" key="3">
    <source>
        <dbReference type="EMBL" id="MET6989881.1"/>
    </source>
</evidence>
<reference evidence="3 4" key="1">
    <citation type="submission" date="2024-07" db="EMBL/GenBank/DDBJ databases">
        <title>The genome sequence of type strain Sediminicola arcticus GDMCC 1.2805.</title>
        <authorList>
            <person name="Liu Y."/>
        </authorList>
    </citation>
    <scope>NUCLEOTIDE SEQUENCE [LARGE SCALE GENOMIC DNA]</scope>
    <source>
        <strain evidence="3 4">GDMCC 1.2805</strain>
    </source>
</reference>
<comment type="caution">
    <text evidence="3">The sequence shown here is derived from an EMBL/GenBank/DDBJ whole genome shotgun (WGS) entry which is preliminary data.</text>
</comment>
<dbReference type="SUPFAM" id="SSF55961">
    <property type="entry name" value="Bet v1-like"/>
    <property type="match status" value="1"/>
</dbReference>
<name>A0ABV2SRU9_9FLAO</name>
<evidence type="ECO:0000313" key="4">
    <source>
        <dbReference type="Proteomes" id="UP001549799"/>
    </source>
</evidence>